<evidence type="ECO:0000313" key="3">
    <source>
        <dbReference type="Proteomes" id="UP001254813"/>
    </source>
</evidence>
<comment type="caution">
    <text evidence="2">The sequence shown here is derived from an EMBL/GenBank/DDBJ whole genome shotgun (WGS) entry which is preliminary data.</text>
</comment>
<sequence length="246" mass="27779">MTVDSDRRADVDRLYALLARLDARVGGARRLGDCTGRMDWPDRGVYLFLAPGETRAESGALRVTRVGTHAVSAGSSTTMWDRVKQHYGTGARSSAHPHGGNHRGSVYRRRVGEAFVEQYALHDRYPDWGTPRVPEGRERSEVRDEEYPLERRVSAFLRDQPFLWVDADDEPGPDSERAFLERNLVALLSNYDRRPVDPRRSDWLGGYARSAKIRASGLWNVEHVEESHDSAFLDAFEAAVERTGPV</sequence>
<organism evidence="2 3">
    <name type="scientific">Halogeometricum luteum</name>
    <dbReference type="NCBI Taxonomy" id="2950537"/>
    <lineage>
        <taxon>Archaea</taxon>
        <taxon>Methanobacteriati</taxon>
        <taxon>Methanobacteriota</taxon>
        <taxon>Stenosarchaea group</taxon>
        <taxon>Halobacteria</taxon>
        <taxon>Halobacteriales</taxon>
        <taxon>Haloferacaceae</taxon>
        <taxon>Halogeometricum</taxon>
    </lineage>
</organism>
<reference evidence="2 3" key="1">
    <citation type="submission" date="2022-06" db="EMBL/GenBank/DDBJ databases">
        <title>Halogeometricum sp. a new haloarchaeum isolate from saline soil.</title>
        <authorList>
            <person name="Strakova D."/>
            <person name="Galisteo C."/>
            <person name="Sanchez-Porro C."/>
            <person name="Ventosa A."/>
        </authorList>
    </citation>
    <scope>NUCLEOTIDE SEQUENCE [LARGE SCALE GENOMIC DNA]</scope>
    <source>
        <strain evidence="3">S3BR25-2</strain>
    </source>
</reference>
<name>A0ABU2G1N9_9EURY</name>
<gene>
    <name evidence="2" type="ORF">NDI79_08245</name>
</gene>
<proteinExistence type="predicted"/>
<dbReference type="Proteomes" id="UP001254813">
    <property type="component" value="Unassembled WGS sequence"/>
</dbReference>
<evidence type="ECO:0000313" key="2">
    <source>
        <dbReference type="EMBL" id="MDS0294159.1"/>
    </source>
</evidence>
<dbReference type="RefSeq" id="WP_310928004.1">
    <property type="nucleotide sequence ID" value="NZ_JAMQOQ010000002.1"/>
</dbReference>
<accession>A0ABU2G1N9</accession>
<keyword evidence="3" id="KW-1185">Reference proteome</keyword>
<dbReference type="EMBL" id="JAMQOQ010000002">
    <property type="protein sequence ID" value="MDS0294159.1"/>
    <property type="molecule type" value="Genomic_DNA"/>
</dbReference>
<feature type="domain" description="GIY-YIG" evidence="1">
    <location>
        <begin position="6"/>
        <end position="243"/>
    </location>
</feature>
<protein>
    <recommendedName>
        <fullName evidence="1">GIY-YIG domain-containing protein</fullName>
    </recommendedName>
</protein>
<dbReference type="Pfam" id="PF26468">
    <property type="entry name" value="GIY_YIG_3"/>
    <property type="match status" value="1"/>
</dbReference>
<dbReference type="InterPro" id="IPR058782">
    <property type="entry name" value="GIY_YIG_3"/>
</dbReference>
<evidence type="ECO:0000259" key="1">
    <source>
        <dbReference type="Pfam" id="PF26468"/>
    </source>
</evidence>